<feature type="transmembrane region" description="Helical" evidence="1">
    <location>
        <begin position="6"/>
        <end position="27"/>
    </location>
</feature>
<feature type="transmembrane region" description="Helical" evidence="1">
    <location>
        <begin position="112"/>
        <end position="133"/>
    </location>
</feature>
<reference evidence="2 3" key="1">
    <citation type="journal article" date="2016" name="Nat. Commun.">
        <title>Thousands of microbial genomes shed light on interconnected biogeochemical processes in an aquifer system.</title>
        <authorList>
            <person name="Anantharaman K."/>
            <person name="Brown C.T."/>
            <person name="Hug L.A."/>
            <person name="Sharon I."/>
            <person name="Castelle C.J."/>
            <person name="Probst A.J."/>
            <person name="Thomas B.C."/>
            <person name="Singh A."/>
            <person name="Wilkins M.J."/>
            <person name="Karaoz U."/>
            <person name="Brodie E.L."/>
            <person name="Williams K.H."/>
            <person name="Hubbard S.S."/>
            <person name="Banfield J.F."/>
        </authorList>
    </citation>
    <scope>NUCLEOTIDE SEQUENCE [LARGE SCALE GENOMIC DNA]</scope>
</reference>
<feature type="transmembrane region" description="Helical" evidence="1">
    <location>
        <begin position="78"/>
        <end position="100"/>
    </location>
</feature>
<sequence length="248" mass="28218">MTLGIFFTMFIAWTIGTLGVMQFYMYVKGRKSIAAVFLMPVLFFSIFWLIMGIVWFLVGITNFFTWAGHIQSARFLVYVFQSLVGIGILVAWKYFLVRFFPSPHPHLLFQRFLLYAVAFMVMVFEWTLMRYGLEEVPPSFFARQFIINLNAQIVFVILVVPTVVLTLMDWGRVLIAESILKAERISVSLTSASFLLLVIGGSLEQLGLVSSLFVPSSRLLTLLASMAAYITMTYIVGTKKDVPRSIKL</sequence>
<keyword evidence="1" id="KW-0472">Membrane</keyword>
<organism evidence="2 3">
    <name type="scientific">Candidatus Ryanbacteria bacterium RIFCSPHIGHO2_01_45_13</name>
    <dbReference type="NCBI Taxonomy" id="1802112"/>
    <lineage>
        <taxon>Bacteria</taxon>
        <taxon>Candidatus Ryaniibacteriota</taxon>
    </lineage>
</organism>
<name>A0A1G2G1F2_9BACT</name>
<feature type="transmembrane region" description="Helical" evidence="1">
    <location>
        <begin position="189"/>
        <end position="213"/>
    </location>
</feature>
<accession>A0A1G2G1F2</accession>
<dbReference type="Proteomes" id="UP000176700">
    <property type="component" value="Unassembled WGS sequence"/>
</dbReference>
<comment type="caution">
    <text evidence="2">The sequence shown here is derived from an EMBL/GenBank/DDBJ whole genome shotgun (WGS) entry which is preliminary data.</text>
</comment>
<evidence type="ECO:0000313" key="3">
    <source>
        <dbReference type="Proteomes" id="UP000176700"/>
    </source>
</evidence>
<proteinExistence type="predicted"/>
<keyword evidence="1" id="KW-0812">Transmembrane</keyword>
<gene>
    <name evidence="2" type="ORF">A2W41_04885</name>
</gene>
<dbReference type="AlphaFoldDB" id="A0A1G2G1F2"/>
<evidence type="ECO:0000313" key="2">
    <source>
        <dbReference type="EMBL" id="OGZ43651.1"/>
    </source>
</evidence>
<feature type="transmembrane region" description="Helical" evidence="1">
    <location>
        <begin position="145"/>
        <end position="168"/>
    </location>
</feature>
<protein>
    <submittedName>
        <fullName evidence="2">Uncharacterized protein</fullName>
    </submittedName>
</protein>
<feature type="transmembrane region" description="Helical" evidence="1">
    <location>
        <begin position="219"/>
        <end position="237"/>
    </location>
</feature>
<feature type="transmembrane region" description="Helical" evidence="1">
    <location>
        <begin position="34"/>
        <end position="58"/>
    </location>
</feature>
<keyword evidence="1" id="KW-1133">Transmembrane helix</keyword>
<evidence type="ECO:0000256" key="1">
    <source>
        <dbReference type="SAM" id="Phobius"/>
    </source>
</evidence>
<dbReference type="EMBL" id="MHNI01000004">
    <property type="protein sequence ID" value="OGZ43651.1"/>
    <property type="molecule type" value="Genomic_DNA"/>
</dbReference>